<gene>
    <name evidence="1" type="ORF">NC992_16280</name>
</gene>
<proteinExistence type="predicted"/>
<name>A0ABV0K6N2_9CYAN</name>
<evidence type="ECO:0000313" key="2">
    <source>
        <dbReference type="Proteomes" id="UP001482513"/>
    </source>
</evidence>
<protein>
    <submittedName>
        <fullName evidence="1">Uncharacterized protein</fullName>
    </submittedName>
</protein>
<dbReference type="Proteomes" id="UP001482513">
    <property type="component" value="Unassembled WGS sequence"/>
</dbReference>
<evidence type="ECO:0000313" key="1">
    <source>
        <dbReference type="EMBL" id="MEP0948444.1"/>
    </source>
</evidence>
<comment type="caution">
    <text evidence="1">The sequence shown here is derived from an EMBL/GenBank/DDBJ whole genome shotgun (WGS) entry which is preliminary data.</text>
</comment>
<reference evidence="1 2" key="1">
    <citation type="submission" date="2022-04" db="EMBL/GenBank/DDBJ databases">
        <title>Positive selection, recombination, and allopatry shape intraspecific diversity of widespread and dominant cyanobacteria.</title>
        <authorList>
            <person name="Wei J."/>
            <person name="Shu W."/>
            <person name="Hu C."/>
        </authorList>
    </citation>
    <scope>NUCLEOTIDE SEQUENCE [LARGE SCALE GENOMIC DNA]</scope>
    <source>
        <strain evidence="1 2">DQ-A4</strain>
    </source>
</reference>
<accession>A0ABV0K6N2</accession>
<organism evidence="1 2">
    <name type="scientific">Leptolyngbya subtilissima DQ-A4</name>
    <dbReference type="NCBI Taxonomy" id="2933933"/>
    <lineage>
        <taxon>Bacteria</taxon>
        <taxon>Bacillati</taxon>
        <taxon>Cyanobacteriota</taxon>
        <taxon>Cyanophyceae</taxon>
        <taxon>Leptolyngbyales</taxon>
        <taxon>Leptolyngbyaceae</taxon>
        <taxon>Leptolyngbya group</taxon>
        <taxon>Leptolyngbya</taxon>
    </lineage>
</organism>
<keyword evidence="2" id="KW-1185">Reference proteome</keyword>
<dbReference type="EMBL" id="JAMPKX010000007">
    <property type="protein sequence ID" value="MEP0948444.1"/>
    <property type="molecule type" value="Genomic_DNA"/>
</dbReference>
<sequence>MKLNLAGALLGSLPICLLSGTAALANTMDLSVLPLLSSPQARCPEGLTAHETLRPYAEGSFSTEGMVKLRDIATDIRLSQSDQFSATWVGTLKPEYRNCQASGGMVSVDDAAYEGNSYIRIQLINGQVKAILDMTGMRDPNGFTTVILFKGLRDGNPRWTWGGSD</sequence>